<dbReference type="Pfam" id="PF09588">
    <property type="entry name" value="YqaJ"/>
    <property type="match status" value="1"/>
</dbReference>
<feature type="region of interest" description="Disordered" evidence="1">
    <location>
        <begin position="883"/>
        <end position="970"/>
    </location>
</feature>
<dbReference type="AlphaFoldDB" id="A0AAE1LUI5"/>
<dbReference type="InterPro" id="IPR019080">
    <property type="entry name" value="YqaJ_viral_recombinase"/>
</dbReference>
<name>A0AAE1LUI5_9NEOP</name>
<gene>
    <name evidence="4" type="ORF">KUF71_013072</name>
</gene>
<dbReference type="InterPro" id="IPR011604">
    <property type="entry name" value="PDDEXK-like_dom_sf"/>
</dbReference>
<dbReference type="PANTHER" id="PTHR46609:SF8">
    <property type="entry name" value="YQAJ VIRAL RECOMBINASE DOMAIN-CONTAINING PROTEIN"/>
    <property type="match status" value="1"/>
</dbReference>
<dbReference type="InterPro" id="IPR011335">
    <property type="entry name" value="Restrct_endonuc-II-like"/>
</dbReference>
<keyword evidence="5" id="KW-1185">Reference proteome</keyword>
<feature type="region of interest" description="Disordered" evidence="1">
    <location>
        <begin position="594"/>
        <end position="625"/>
    </location>
</feature>
<evidence type="ECO:0000259" key="2">
    <source>
        <dbReference type="Pfam" id="PF09588"/>
    </source>
</evidence>
<dbReference type="EMBL" id="JAHWGI010001437">
    <property type="protein sequence ID" value="KAK3932613.1"/>
    <property type="molecule type" value="Genomic_DNA"/>
</dbReference>
<reference evidence="4" key="2">
    <citation type="journal article" date="2023" name="BMC Genomics">
        <title>Pest status, molecular evolution, and epigenetic factors derived from the genome assembly of Frankliniella fusca, a thysanopteran phytovirus vector.</title>
        <authorList>
            <person name="Catto M.A."/>
            <person name="Labadie P.E."/>
            <person name="Jacobson A.L."/>
            <person name="Kennedy G.G."/>
            <person name="Srinivasan R."/>
            <person name="Hunt B.G."/>
        </authorList>
    </citation>
    <scope>NUCLEOTIDE SEQUENCE</scope>
    <source>
        <strain evidence="4">PL_HMW_Pooled</strain>
    </source>
</reference>
<dbReference type="Gene3D" id="3.90.320.10">
    <property type="match status" value="1"/>
</dbReference>
<dbReference type="InterPro" id="IPR049012">
    <property type="entry name" value="Mutator_transp_dom"/>
</dbReference>
<dbReference type="GO" id="GO:0006281">
    <property type="term" value="P:DNA repair"/>
    <property type="evidence" value="ECO:0007669"/>
    <property type="project" value="UniProtKB-ARBA"/>
</dbReference>
<dbReference type="Proteomes" id="UP001219518">
    <property type="component" value="Unassembled WGS sequence"/>
</dbReference>
<comment type="caution">
    <text evidence="4">The sequence shown here is derived from an EMBL/GenBank/DDBJ whole genome shotgun (WGS) entry which is preliminary data.</text>
</comment>
<dbReference type="InterPro" id="IPR051703">
    <property type="entry name" value="NF-kappa-B_Signaling_Reg"/>
</dbReference>
<dbReference type="CDD" id="cd22343">
    <property type="entry name" value="PDDEXK_lambda_exonuclease-like"/>
    <property type="match status" value="1"/>
</dbReference>
<dbReference type="SUPFAM" id="SSF52980">
    <property type="entry name" value="Restriction endonuclease-like"/>
    <property type="match status" value="1"/>
</dbReference>
<proteinExistence type="predicted"/>
<dbReference type="PANTHER" id="PTHR46609">
    <property type="entry name" value="EXONUCLEASE, PHAGE-TYPE/RECB, C-TERMINAL DOMAIN-CONTAINING PROTEIN"/>
    <property type="match status" value="1"/>
</dbReference>
<reference evidence="4" key="1">
    <citation type="submission" date="2021-07" db="EMBL/GenBank/DDBJ databases">
        <authorList>
            <person name="Catto M.A."/>
            <person name="Jacobson A."/>
            <person name="Kennedy G."/>
            <person name="Labadie P."/>
            <person name="Hunt B.G."/>
            <person name="Srinivasan R."/>
        </authorList>
    </citation>
    <scope>NUCLEOTIDE SEQUENCE</scope>
    <source>
        <strain evidence="4">PL_HMW_Pooled</strain>
        <tissue evidence="4">Head</tissue>
    </source>
</reference>
<organism evidence="4 5">
    <name type="scientific">Frankliniella fusca</name>
    <dbReference type="NCBI Taxonomy" id="407009"/>
    <lineage>
        <taxon>Eukaryota</taxon>
        <taxon>Metazoa</taxon>
        <taxon>Ecdysozoa</taxon>
        <taxon>Arthropoda</taxon>
        <taxon>Hexapoda</taxon>
        <taxon>Insecta</taxon>
        <taxon>Pterygota</taxon>
        <taxon>Neoptera</taxon>
        <taxon>Paraneoptera</taxon>
        <taxon>Thysanoptera</taxon>
        <taxon>Terebrantia</taxon>
        <taxon>Thripoidea</taxon>
        <taxon>Thripidae</taxon>
        <taxon>Frankliniella</taxon>
    </lineage>
</organism>
<evidence type="ECO:0000259" key="3">
    <source>
        <dbReference type="Pfam" id="PF20700"/>
    </source>
</evidence>
<sequence>MGPTSTPMRSRDVYCFETSSLSPINGAGWRPTVAPRRAAAALPMFNLQRHRALLADGHAKYQPAPPPEGRRCILYQQFIEQILADKHPGGYCSFMNCVFVGETLLGFRSIMYYQCEMCHKITKLETDGPNREMNINMSMVNGTVEGGITYAAVRTLAAAINMPAPTKKTYAHYEDKLADIMEAAAMDEMLEVGKRAKAHAIAVGNVKDGIPWVTCILDGQWSKRVYKCKYDATSGSVTVIEEHTGKVIWQATKNKRCSVCEYAARKSIPVRPHKCGKNYKGPSTGMEAALAVEAFRSSMEMHGVMILKYIGDGDSSVGARLQAASPYGAKYVIQKVECKNHVLRNFKRALIDISTSALPCPEGVTQLEMKTLKKAVRENVLRMSTGVSKACEYRGETEKDLGHHERVRNLRKDIMNTACHVFGEHSTCALYFCKTRQAAEAAAATPAGAPAGHGDAPPTCAPTQELEENLVKRLQRSGLWPKIMVPLNRVADLASSLVYNVTNNPCEVANSVIAQRASNKRPYLGGRRSYQTRVYSAGLSLNTSAQGLRVVHRSIANSSPGKYTEKYVQARKAERNEKRLRLAKRKLDLIRGAVRPAPRPAATGPDEHYGLQEEGNQPPPADDPVRLQEEADKFLQSLLDNLQAEQEELKDVEQGSIEWRTARKNRLTAVDFGEVCKRRPDTSCRRFVFDKLYRAKTDYAGQKPDPKQIQHGKTYEPAAKARLATKGYKIQNCSFFIDTEMPYLGASPDGLLDNSAVLEIKCPFTAYESKSKDEAMQSGQIKYLRRDEDGNIKLRKDDNYYYQVQGQLHITKRDRCVFVVYAKEWEHIEEIERDDEFWNNEMRDKLERFYKEALLPEIVMPLYQYRLEKKDIREARSVIEELARREKDREEKAQRAAEREGEKRKKKEEKDAERKRKEEAAERRREVAERKREEAAEKKRQAAEKKERQAEKRRGDGENGSVQQHKRGRR</sequence>
<feature type="compositionally biased region" description="Low complexity" evidence="1">
    <location>
        <begin position="594"/>
        <end position="604"/>
    </location>
</feature>
<evidence type="ECO:0000313" key="5">
    <source>
        <dbReference type="Proteomes" id="UP001219518"/>
    </source>
</evidence>
<feature type="compositionally biased region" description="Basic and acidic residues" evidence="1">
    <location>
        <begin position="883"/>
        <end position="957"/>
    </location>
</feature>
<evidence type="ECO:0000256" key="1">
    <source>
        <dbReference type="SAM" id="MobiDB-lite"/>
    </source>
</evidence>
<protein>
    <submittedName>
        <fullName evidence="4">Reticulocyte-binding protein 2-like protein a</fullName>
    </submittedName>
</protein>
<dbReference type="Pfam" id="PF20700">
    <property type="entry name" value="Mutator"/>
    <property type="match status" value="1"/>
</dbReference>
<feature type="domain" description="Mutator-like transposase" evidence="3">
    <location>
        <begin position="82"/>
        <end position="433"/>
    </location>
</feature>
<accession>A0AAE1LUI5</accession>
<feature type="domain" description="YqaJ viral recombinase" evidence="2">
    <location>
        <begin position="658"/>
        <end position="813"/>
    </location>
</feature>
<evidence type="ECO:0000313" key="4">
    <source>
        <dbReference type="EMBL" id="KAK3932613.1"/>
    </source>
</evidence>